<organism evidence="9">
    <name type="scientific">marine sediment metagenome</name>
    <dbReference type="NCBI Taxonomy" id="412755"/>
    <lineage>
        <taxon>unclassified sequences</taxon>
        <taxon>metagenomes</taxon>
        <taxon>ecological metagenomes</taxon>
    </lineage>
</organism>
<dbReference type="InterPro" id="IPR004681">
    <property type="entry name" value="TRAP_DctM"/>
</dbReference>
<dbReference type="AlphaFoldDB" id="X1NXG4"/>
<evidence type="ECO:0000256" key="1">
    <source>
        <dbReference type="ARBA" id="ARBA00004429"/>
    </source>
</evidence>
<dbReference type="InterPro" id="IPR010656">
    <property type="entry name" value="DctM"/>
</dbReference>
<sequence>MGTTAMLGSLLTPEMERRGYKKPMSLGPILGAGGLAMIIPPSALAVILAALAEVSVGKVLIAGVFPGLLMATLYSCYIVFRCKFQPSIAPSYKPAKYSLFEKLLDTVRYVLPFGFVIIAVIGFIFLGVASPTEAAACAALVCFIITAAYKSLNWKVVVESAKGTLTICVMMFIILTGATAFSQIMAYSGATAGLVGFVTTLKVSPLLLIIFMQILIMILGCLMEQVSIMMISFPIMLPVVNALGFDMIWFALLVLINMEIRAN</sequence>
<evidence type="ECO:0000256" key="6">
    <source>
        <dbReference type="ARBA" id="ARBA00023136"/>
    </source>
</evidence>
<feature type="transmembrane region" description="Helical" evidence="7">
    <location>
        <begin position="164"/>
        <end position="186"/>
    </location>
</feature>
<name>X1NXG4_9ZZZZ</name>
<gene>
    <name evidence="9" type="ORF">S06H3_35486</name>
</gene>
<dbReference type="GO" id="GO:0022857">
    <property type="term" value="F:transmembrane transporter activity"/>
    <property type="evidence" value="ECO:0007669"/>
    <property type="project" value="TreeGrafter"/>
</dbReference>
<dbReference type="PANTHER" id="PTHR33362">
    <property type="entry name" value="SIALIC ACID TRAP TRANSPORTER PERMEASE PROTEIN SIAT-RELATED"/>
    <property type="match status" value="1"/>
</dbReference>
<evidence type="ECO:0000256" key="2">
    <source>
        <dbReference type="ARBA" id="ARBA00022475"/>
    </source>
</evidence>
<feature type="transmembrane region" description="Helical" evidence="7">
    <location>
        <begin position="235"/>
        <end position="256"/>
    </location>
</feature>
<dbReference type="EMBL" id="BARV01021408">
    <property type="protein sequence ID" value="GAI23359.1"/>
    <property type="molecule type" value="Genomic_DNA"/>
</dbReference>
<dbReference type="GO" id="GO:0005886">
    <property type="term" value="C:plasma membrane"/>
    <property type="evidence" value="ECO:0007669"/>
    <property type="project" value="UniProtKB-SubCell"/>
</dbReference>
<keyword evidence="5 7" id="KW-1133">Transmembrane helix</keyword>
<feature type="transmembrane region" description="Helical" evidence="7">
    <location>
        <begin position="58"/>
        <end position="80"/>
    </location>
</feature>
<evidence type="ECO:0000256" key="3">
    <source>
        <dbReference type="ARBA" id="ARBA00022519"/>
    </source>
</evidence>
<comment type="subcellular location">
    <subcellularLocation>
        <location evidence="1">Cell inner membrane</location>
        <topology evidence="1">Multi-pass membrane protein</topology>
    </subcellularLocation>
</comment>
<evidence type="ECO:0000256" key="5">
    <source>
        <dbReference type="ARBA" id="ARBA00022989"/>
    </source>
</evidence>
<accession>X1NXG4</accession>
<dbReference type="Pfam" id="PF06808">
    <property type="entry name" value="DctM"/>
    <property type="match status" value="1"/>
</dbReference>
<feature type="transmembrane region" description="Helical" evidence="7">
    <location>
        <begin position="26"/>
        <end position="52"/>
    </location>
</feature>
<keyword evidence="3" id="KW-0997">Cell inner membrane</keyword>
<evidence type="ECO:0000313" key="9">
    <source>
        <dbReference type="EMBL" id="GAI23359.1"/>
    </source>
</evidence>
<reference evidence="9" key="1">
    <citation type="journal article" date="2014" name="Front. Microbiol.">
        <title>High frequency of phylogenetically diverse reductive dehalogenase-homologous genes in deep subseafloor sedimentary metagenomes.</title>
        <authorList>
            <person name="Kawai M."/>
            <person name="Futagami T."/>
            <person name="Toyoda A."/>
            <person name="Takaki Y."/>
            <person name="Nishi S."/>
            <person name="Hori S."/>
            <person name="Arai W."/>
            <person name="Tsubouchi T."/>
            <person name="Morono Y."/>
            <person name="Uchiyama I."/>
            <person name="Ito T."/>
            <person name="Fujiyama A."/>
            <person name="Inagaki F."/>
            <person name="Takami H."/>
        </authorList>
    </citation>
    <scope>NUCLEOTIDE SEQUENCE</scope>
    <source>
        <strain evidence="9">Expedition CK06-06</strain>
    </source>
</reference>
<keyword evidence="4 7" id="KW-0812">Transmembrane</keyword>
<evidence type="ECO:0000259" key="8">
    <source>
        <dbReference type="Pfam" id="PF06808"/>
    </source>
</evidence>
<feature type="non-terminal residue" evidence="9">
    <location>
        <position position="263"/>
    </location>
</feature>
<keyword evidence="2" id="KW-1003">Cell membrane</keyword>
<comment type="caution">
    <text evidence="9">The sequence shown here is derived from an EMBL/GenBank/DDBJ whole genome shotgun (WGS) entry which is preliminary data.</text>
</comment>
<feature type="transmembrane region" description="Helical" evidence="7">
    <location>
        <begin position="109"/>
        <end position="128"/>
    </location>
</feature>
<feature type="domain" description="TRAP C4-dicarboxylate transport system permease DctM subunit" evidence="8">
    <location>
        <begin position="2"/>
        <end position="260"/>
    </location>
</feature>
<proteinExistence type="predicted"/>
<protein>
    <recommendedName>
        <fullName evidence="8">TRAP C4-dicarboxylate transport system permease DctM subunit domain-containing protein</fullName>
    </recommendedName>
</protein>
<evidence type="ECO:0000256" key="4">
    <source>
        <dbReference type="ARBA" id="ARBA00022692"/>
    </source>
</evidence>
<keyword evidence="6 7" id="KW-0472">Membrane</keyword>
<evidence type="ECO:0000256" key="7">
    <source>
        <dbReference type="SAM" id="Phobius"/>
    </source>
</evidence>
<dbReference type="PANTHER" id="PTHR33362:SF5">
    <property type="entry name" value="C4-DICARBOXYLATE TRAP TRANSPORTER LARGE PERMEASE PROTEIN DCTM"/>
    <property type="match status" value="1"/>
</dbReference>
<feature type="transmembrane region" description="Helical" evidence="7">
    <location>
        <begin position="134"/>
        <end position="152"/>
    </location>
</feature>